<proteinExistence type="predicted"/>
<keyword evidence="2" id="KW-1185">Reference proteome</keyword>
<evidence type="ECO:0000313" key="2">
    <source>
        <dbReference type="Proteomes" id="UP000594014"/>
    </source>
</evidence>
<accession>A0ACD1A7N2</accession>
<dbReference type="EMBL" id="CP042469">
    <property type="protein sequence ID" value="QOX62404.1"/>
    <property type="molecule type" value="Genomic_DNA"/>
</dbReference>
<gene>
    <name evidence="1" type="ORF">FRZ06_03040</name>
</gene>
<dbReference type="Proteomes" id="UP000594014">
    <property type="component" value="Chromosome"/>
</dbReference>
<sequence length="138" mass="15559">MKKKLGIAGITLFIIIVSILYFSTTAPIAKDMAEVQIQRVSVLNSKYEDQDFTDHIDCEILAQILSNYKRSRLPYDFAPYQAAVGDIDIGYFDHGDLKHISLGSVNVVYDSADRGGYKIHNSSELVSQIQEMIKKRRA</sequence>
<reference evidence="1" key="1">
    <citation type="submission" date="2019-08" db="EMBL/GenBank/DDBJ databases">
        <title>Genome sequence of Clostridiales bacterium MT110.</title>
        <authorList>
            <person name="Cao J."/>
        </authorList>
    </citation>
    <scope>NUCLEOTIDE SEQUENCE</scope>
    <source>
        <strain evidence="1">MT110</strain>
    </source>
</reference>
<protein>
    <submittedName>
        <fullName evidence="1">Uncharacterized protein</fullName>
    </submittedName>
</protein>
<name>A0ACD1A7N2_9FIRM</name>
<evidence type="ECO:0000313" key="1">
    <source>
        <dbReference type="EMBL" id="QOX62404.1"/>
    </source>
</evidence>
<organism evidence="1 2">
    <name type="scientific">Anoxybacterium hadale</name>
    <dbReference type="NCBI Taxonomy" id="3408580"/>
    <lineage>
        <taxon>Bacteria</taxon>
        <taxon>Bacillati</taxon>
        <taxon>Bacillota</taxon>
        <taxon>Clostridia</taxon>
        <taxon>Peptostreptococcales</taxon>
        <taxon>Anaerovoracaceae</taxon>
        <taxon>Anoxybacterium</taxon>
    </lineage>
</organism>